<evidence type="ECO:0000313" key="4">
    <source>
        <dbReference type="Proteomes" id="UP000058074"/>
    </source>
</evidence>
<dbReference type="RefSeq" id="WP_054589195.1">
    <property type="nucleotide sequence ID" value="NZ_CP012700.1"/>
</dbReference>
<proteinExistence type="predicted"/>
<keyword evidence="3" id="KW-0489">Methyltransferase</keyword>
<dbReference type="EMBL" id="CP012700">
    <property type="protein sequence ID" value="ALH82094.1"/>
    <property type="molecule type" value="Genomic_DNA"/>
</dbReference>
<dbReference type="GO" id="GO:0008757">
    <property type="term" value="F:S-adenosylmethionine-dependent methyltransferase activity"/>
    <property type="evidence" value="ECO:0007669"/>
    <property type="project" value="InterPro"/>
</dbReference>
<reference evidence="3 4" key="1">
    <citation type="journal article" date="2015" name="Genome Announc.">
        <title>Complete Genome Sequence of Polypropylene Glycol- and Polyethylene Glycol-Degrading Sphingopyxis macrogoltabida Strain EY-1.</title>
        <authorList>
            <person name="Ohtsubo Y."/>
            <person name="Nagata Y."/>
            <person name="Numata M."/>
            <person name="Tsuchikane K."/>
            <person name="Hosoyama A."/>
            <person name="Yamazoe A."/>
            <person name="Tsuda M."/>
            <person name="Fujita N."/>
            <person name="Kawai F."/>
        </authorList>
    </citation>
    <scope>NUCLEOTIDE SEQUENCE [LARGE SCALE GENOMIC DNA]</scope>
    <source>
        <strain evidence="3 4">EY-1</strain>
    </source>
</reference>
<sequence>MRSLLLVASAAIALSDPAAFAQDGHAGHDTHAAVKEADTAGAAIAAAVAASTRTPANTARDPYRHPAETLAFFGVKPGDTIVELWPGGGWYTEILAPLTKAGGGTLYVAAPWEKGLNRIKEKQAADAATYGAVKLAEFPGTGAGDKVPDGSADAVLTFRNVHNWRFGGADKTADAFKQIFAMLKPGGTLGVVEHRLPEEMASALEEKSGYMKRSSVVGFAEAAGFKLVGESDINANPKDTHDYEKGVWTLPPNLTEGDKDREKYLAIGESDRMTLKFVKPAS</sequence>
<name>A0A0N9UF75_SPHMC</name>
<dbReference type="PATRIC" id="fig|33050.5.peg.3636"/>
<dbReference type="SUPFAM" id="SSF53335">
    <property type="entry name" value="S-adenosyl-L-methionine-dependent methyltransferases"/>
    <property type="match status" value="1"/>
</dbReference>
<dbReference type="PIRSF" id="PIRSF031679">
    <property type="entry name" value="Mtase_Alr7345_prd"/>
    <property type="match status" value="1"/>
</dbReference>
<gene>
    <name evidence="3" type="ORF">AN936_17540</name>
</gene>
<feature type="domain" description="Methyltransferase type 11" evidence="2">
    <location>
        <begin position="87"/>
        <end position="189"/>
    </location>
</feature>
<accession>A0A0N9UF75</accession>
<evidence type="ECO:0000259" key="2">
    <source>
        <dbReference type="Pfam" id="PF08241"/>
    </source>
</evidence>
<feature type="chain" id="PRO_5006038915" evidence="1">
    <location>
        <begin position="22"/>
        <end position="282"/>
    </location>
</feature>
<dbReference type="Proteomes" id="UP000058074">
    <property type="component" value="Chromosome"/>
</dbReference>
<protein>
    <submittedName>
        <fullName evidence="3">Methyltransferase type 11</fullName>
    </submittedName>
</protein>
<dbReference type="InterPro" id="IPR013216">
    <property type="entry name" value="Methyltransf_11"/>
</dbReference>
<organism evidence="3 4">
    <name type="scientific">Sphingopyxis macrogoltabida</name>
    <name type="common">Sphingomonas macrogoltabidus</name>
    <dbReference type="NCBI Taxonomy" id="33050"/>
    <lineage>
        <taxon>Bacteria</taxon>
        <taxon>Pseudomonadati</taxon>
        <taxon>Pseudomonadota</taxon>
        <taxon>Alphaproteobacteria</taxon>
        <taxon>Sphingomonadales</taxon>
        <taxon>Sphingomonadaceae</taxon>
        <taxon>Sphingopyxis</taxon>
    </lineage>
</organism>
<dbReference type="InterPro" id="IPR029063">
    <property type="entry name" value="SAM-dependent_MTases_sf"/>
</dbReference>
<dbReference type="GO" id="GO:0032259">
    <property type="term" value="P:methylation"/>
    <property type="evidence" value="ECO:0007669"/>
    <property type="project" value="UniProtKB-KW"/>
</dbReference>
<dbReference type="AlphaFoldDB" id="A0A0N9UF75"/>
<dbReference type="Pfam" id="PF08241">
    <property type="entry name" value="Methyltransf_11"/>
    <property type="match status" value="1"/>
</dbReference>
<evidence type="ECO:0000313" key="3">
    <source>
        <dbReference type="EMBL" id="ALH82094.1"/>
    </source>
</evidence>
<evidence type="ECO:0000256" key="1">
    <source>
        <dbReference type="SAM" id="SignalP"/>
    </source>
</evidence>
<feature type="signal peptide" evidence="1">
    <location>
        <begin position="1"/>
        <end position="21"/>
    </location>
</feature>
<dbReference type="InterPro" id="IPR016980">
    <property type="entry name" value="S-AdoMet-dep_MeTrfase_Alr7345"/>
</dbReference>
<dbReference type="OrthoDB" id="9801692at2"/>
<keyword evidence="1" id="KW-0732">Signal</keyword>
<dbReference type="Gene3D" id="3.40.50.150">
    <property type="entry name" value="Vaccinia Virus protein VP39"/>
    <property type="match status" value="1"/>
</dbReference>
<dbReference type="KEGG" id="smag:AN936_17540"/>
<keyword evidence="3" id="KW-0808">Transferase</keyword>